<comment type="subcellular location">
    <subcellularLocation>
        <location evidence="12">Cytoplasm</location>
    </subcellularLocation>
</comment>
<feature type="binding site" evidence="12">
    <location>
        <position position="278"/>
    </location>
    <ligand>
        <name>K(+)</name>
        <dbReference type="ChEBI" id="CHEBI:29103"/>
    </ligand>
</feature>
<feature type="compositionally biased region" description="Polar residues" evidence="13">
    <location>
        <begin position="331"/>
        <end position="342"/>
    </location>
</feature>
<gene>
    <name evidence="12" type="primary">rbsK</name>
    <name evidence="15" type="ORF">CWC39_04725</name>
</gene>
<dbReference type="SUPFAM" id="SSF53613">
    <property type="entry name" value="Ribokinase-like"/>
    <property type="match status" value="1"/>
</dbReference>
<evidence type="ECO:0000256" key="4">
    <source>
        <dbReference type="ARBA" id="ARBA00022679"/>
    </source>
</evidence>
<keyword evidence="8 12" id="KW-0067">ATP-binding</keyword>
<dbReference type="Gene3D" id="3.40.1190.20">
    <property type="match status" value="1"/>
</dbReference>
<dbReference type="PRINTS" id="PR00990">
    <property type="entry name" value="RIBOKINASE"/>
</dbReference>
<dbReference type="Pfam" id="PF00294">
    <property type="entry name" value="PfkB"/>
    <property type="match status" value="1"/>
</dbReference>
<keyword evidence="10 12" id="KW-0630">Potassium</keyword>
<dbReference type="InterPro" id="IPR011877">
    <property type="entry name" value="Ribokinase"/>
</dbReference>
<evidence type="ECO:0000313" key="16">
    <source>
        <dbReference type="Proteomes" id="UP000251047"/>
    </source>
</evidence>
<feature type="domain" description="Carbohydrate kinase PfkB" evidence="14">
    <location>
        <begin position="14"/>
        <end position="321"/>
    </location>
</feature>
<dbReference type="InterPro" id="IPR002139">
    <property type="entry name" value="Ribo/fructo_kinase"/>
</dbReference>
<dbReference type="CDD" id="cd01174">
    <property type="entry name" value="ribokinase"/>
    <property type="match status" value="1"/>
</dbReference>
<dbReference type="PANTHER" id="PTHR10584:SF166">
    <property type="entry name" value="RIBOKINASE"/>
    <property type="match status" value="1"/>
</dbReference>
<evidence type="ECO:0000313" key="15">
    <source>
        <dbReference type="EMBL" id="RAV34160.1"/>
    </source>
</evidence>
<dbReference type="GO" id="GO:0005524">
    <property type="term" value="F:ATP binding"/>
    <property type="evidence" value="ECO:0007669"/>
    <property type="project" value="UniProtKB-UniRule"/>
</dbReference>
<evidence type="ECO:0000256" key="12">
    <source>
        <dbReference type="HAMAP-Rule" id="MF_01987"/>
    </source>
</evidence>
<evidence type="ECO:0000256" key="11">
    <source>
        <dbReference type="ARBA" id="ARBA00023277"/>
    </source>
</evidence>
<evidence type="ECO:0000259" key="14">
    <source>
        <dbReference type="Pfam" id="PF00294"/>
    </source>
</evidence>
<comment type="caution">
    <text evidence="12">Lacks conserved residue(s) required for the propagation of feature annotation.</text>
</comment>
<keyword evidence="7 12" id="KW-0418">Kinase</keyword>
<comment type="activity regulation">
    <text evidence="12">Activated by a monovalent cation that binds near, but not in, the active site. The most likely occupant of the site in vivo is potassium. Ion binding induces a conformational change that may alter substrate affinity.</text>
</comment>
<dbReference type="InterPro" id="IPR029056">
    <property type="entry name" value="Ribokinase-like"/>
</dbReference>
<feature type="binding site" evidence="12">
    <location>
        <position position="312"/>
    </location>
    <ligand>
        <name>K(+)</name>
        <dbReference type="ChEBI" id="CHEBI:29103"/>
    </ligand>
</feature>
<evidence type="ECO:0000256" key="5">
    <source>
        <dbReference type="ARBA" id="ARBA00022723"/>
    </source>
</evidence>
<feature type="binding site" evidence="12">
    <location>
        <position position="321"/>
    </location>
    <ligand>
        <name>K(+)</name>
        <dbReference type="ChEBI" id="CHEBI:29103"/>
    </ligand>
</feature>
<evidence type="ECO:0000256" key="13">
    <source>
        <dbReference type="SAM" id="MobiDB-lite"/>
    </source>
</evidence>
<dbReference type="GO" id="GO:0019303">
    <property type="term" value="P:D-ribose catabolic process"/>
    <property type="evidence" value="ECO:0007669"/>
    <property type="project" value="UniProtKB-UniRule"/>
</dbReference>
<dbReference type="InterPro" id="IPR011611">
    <property type="entry name" value="PfkB_dom"/>
</dbReference>
<protein>
    <recommendedName>
        <fullName evidence="3 12">Ribokinase</fullName>
        <shortName evidence="12">RK</shortName>
        <ecNumber evidence="2 12">2.7.1.15</ecNumber>
    </recommendedName>
</protein>
<dbReference type="RefSeq" id="WP_112769358.1">
    <property type="nucleotide sequence ID" value="NZ_CP063191.1"/>
</dbReference>
<dbReference type="GO" id="GO:0046872">
    <property type="term" value="F:metal ion binding"/>
    <property type="evidence" value="ECO:0007669"/>
    <property type="project" value="UniProtKB-KW"/>
</dbReference>
<accession>A0A364VBY0</accession>
<comment type="similarity">
    <text evidence="1">Belongs to the carbohydrate kinase pfkB family.</text>
</comment>
<keyword evidence="12" id="KW-0963">Cytoplasm</keyword>
<comment type="similarity">
    <text evidence="12">Belongs to the carbohydrate kinase PfkB family. Ribokinase subfamily.</text>
</comment>
<feature type="binding site" evidence="12">
    <location>
        <begin position="249"/>
        <end position="254"/>
    </location>
    <ligand>
        <name>ATP</name>
        <dbReference type="ChEBI" id="CHEBI:30616"/>
    </ligand>
</feature>
<feature type="binding site" evidence="12">
    <location>
        <position position="170"/>
    </location>
    <ligand>
        <name>substrate</name>
    </ligand>
</feature>
<dbReference type="AlphaFoldDB" id="A0A364VBY0"/>
<dbReference type="OrthoDB" id="9775849at2"/>
<feature type="binding site" evidence="12">
    <location>
        <begin position="49"/>
        <end position="53"/>
    </location>
    <ligand>
        <name>substrate</name>
    </ligand>
</feature>
<comment type="cofactor">
    <cofactor evidence="12">
        <name>Mg(2+)</name>
        <dbReference type="ChEBI" id="CHEBI:18420"/>
    </cofactor>
    <text evidence="12">Requires a divalent cation, most likely magnesium in vivo, as an electrophilic catalyst to aid phosphoryl group transfer. It is the chelate of the metal and the nucleotide that is the actual substrate.</text>
</comment>
<proteinExistence type="inferred from homology"/>
<dbReference type="GO" id="GO:0005737">
    <property type="term" value="C:cytoplasm"/>
    <property type="evidence" value="ECO:0007669"/>
    <property type="project" value="UniProtKB-SubCell"/>
</dbReference>
<comment type="catalytic activity">
    <reaction evidence="12">
        <text>D-ribose + ATP = D-ribose 5-phosphate + ADP + H(+)</text>
        <dbReference type="Rhea" id="RHEA:13697"/>
        <dbReference type="ChEBI" id="CHEBI:15378"/>
        <dbReference type="ChEBI" id="CHEBI:30616"/>
        <dbReference type="ChEBI" id="CHEBI:47013"/>
        <dbReference type="ChEBI" id="CHEBI:78346"/>
        <dbReference type="ChEBI" id="CHEBI:456216"/>
        <dbReference type="EC" id="2.7.1.15"/>
    </reaction>
</comment>
<feature type="binding site" evidence="12">
    <location>
        <position position="214"/>
    </location>
    <ligand>
        <name>ATP</name>
        <dbReference type="ChEBI" id="CHEBI:30616"/>
    </ligand>
</feature>
<dbReference type="HAMAP" id="MF_01987">
    <property type="entry name" value="Ribokinase"/>
    <property type="match status" value="1"/>
</dbReference>
<keyword evidence="4 12" id="KW-0808">Transferase</keyword>
<sequence length="342" mass="34869">MRDYVPGGLPQTGVIICGSTNVDTFVHVADFPRPGETVLATPGVQGLGGKGANQAVACAQFGVPAVFISAVGRDALGTLALDELSRRGVDTSLVRRDPQAPTGQAFIMTDPGGENIIVVTSGANFGVSPARMAAELARQGNSETALDSVEDGGRGGGGEGGELILLAQGELRPEHTEELPLLARCLGARLVLNLAPVSTRSPELLAAADLLILNEVEAADLLGMQPPAAEDLEPLLLALRERRWRAVVTLGARGAAIVDGEHITHVPAVKVPTVVDTTGAGDAFAGTLAAALAEGSDLQTASRFAVAAGSLATQRPGAASSYASGAVVRSTAHSSGSVERRR</sequence>
<evidence type="ECO:0000256" key="8">
    <source>
        <dbReference type="ARBA" id="ARBA00022840"/>
    </source>
</evidence>
<comment type="function">
    <text evidence="12">Catalyzes the phosphorylation of ribose at O-5 in a reaction requiring ATP and magnesium. The resulting D-ribose-5-phosphate can then be used either for sythesis of nucleotides, histidine, and tryptophan, or as a component of the pentose phosphate pathway.</text>
</comment>
<dbReference type="EC" id="2.7.1.15" evidence="2 12"/>
<dbReference type="InterPro" id="IPR002173">
    <property type="entry name" value="Carboh/pur_kinase_PfkB_CS"/>
</dbReference>
<dbReference type="EMBL" id="PHQP01000026">
    <property type="protein sequence ID" value="RAV34160.1"/>
    <property type="molecule type" value="Genomic_DNA"/>
</dbReference>
<keyword evidence="11 12" id="KW-0119">Carbohydrate metabolism</keyword>
<feature type="binding site" evidence="12">
    <location>
        <position position="276"/>
    </location>
    <ligand>
        <name>K(+)</name>
        <dbReference type="ChEBI" id="CHEBI:29103"/>
    </ligand>
</feature>
<feature type="binding site" evidence="12">
    <location>
        <position position="282"/>
    </location>
    <ligand>
        <name>substrate</name>
    </ligand>
</feature>
<keyword evidence="9 12" id="KW-0460">Magnesium</keyword>
<feature type="binding site" evidence="12">
    <location>
        <begin position="281"/>
        <end position="282"/>
    </location>
    <ligand>
        <name>ATP</name>
        <dbReference type="ChEBI" id="CHEBI:30616"/>
    </ligand>
</feature>
<evidence type="ECO:0000256" key="10">
    <source>
        <dbReference type="ARBA" id="ARBA00022958"/>
    </source>
</evidence>
<feature type="active site" description="Proton acceptor" evidence="12">
    <location>
        <position position="282"/>
    </location>
</feature>
<name>A0A364VBY0_9CORY</name>
<dbReference type="PANTHER" id="PTHR10584">
    <property type="entry name" value="SUGAR KINASE"/>
    <property type="match status" value="1"/>
</dbReference>
<dbReference type="Proteomes" id="UP000251047">
    <property type="component" value="Unassembled WGS sequence"/>
</dbReference>
<evidence type="ECO:0000256" key="2">
    <source>
        <dbReference type="ARBA" id="ARBA00012035"/>
    </source>
</evidence>
<keyword evidence="6 12" id="KW-0547">Nucleotide-binding</keyword>
<comment type="subunit">
    <text evidence="12">Homodimer.</text>
</comment>
<comment type="pathway">
    <text evidence="12">Carbohydrate metabolism; D-ribose degradation; D-ribose 5-phosphate from beta-D-ribopyranose: step 2/2.</text>
</comment>
<feature type="region of interest" description="Disordered" evidence="13">
    <location>
        <begin position="318"/>
        <end position="342"/>
    </location>
</feature>
<feature type="compositionally biased region" description="Low complexity" evidence="13">
    <location>
        <begin position="318"/>
        <end position="330"/>
    </location>
</feature>
<organism evidence="15 16">
    <name type="scientific">Corynebacterium heidelbergense</name>
    <dbReference type="NCBI Taxonomy" id="2055947"/>
    <lineage>
        <taxon>Bacteria</taxon>
        <taxon>Bacillati</taxon>
        <taxon>Actinomycetota</taxon>
        <taxon>Actinomycetes</taxon>
        <taxon>Mycobacteriales</taxon>
        <taxon>Corynebacteriaceae</taxon>
        <taxon>Corynebacterium</taxon>
    </lineage>
</organism>
<feature type="binding site" evidence="12">
    <location>
        <position position="315"/>
    </location>
    <ligand>
        <name>K(+)</name>
        <dbReference type="ChEBI" id="CHEBI:29103"/>
    </ligand>
</feature>
<evidence type="ECO:0000256" key="7">
    <source>
        <dbReference type="ARBA" id="ARBA00022777"/>
    </source>
</evidence>
<evidence type="ECO:0000256" key="1">
    <source>
        <dbReference type="ARBA" id="ARBA00005380"/>
    </source>
</evidence>
<keyword evidence="5 12" id="KW-0479">Metal-binding</keyword>
<dbReference type="UniPathway" id="UPA00916">
    <property type="reaction ID" value="UER00889"/>
</dbReference>
<feature type="binding site" evidence="12">
    <location>
        <begin position="21"/>
        <end position="23"/>
    </location>
    <ligand>
        <name>substrate</name>
    </ligand>
</feature>
<evidence type="ECO:0000256" key="9">
    <source>
        <dbReference type="ARBA" id="ARBA00022842"/>
    </source>
</evidence>
<dbReference type="GO" id="GO:0004747">
    <property type="term" value="F:ribokinase activity"/>
    <property type="evidence" value="ECO:0007669"/>
    <property type="project" value="UniProtKB-UniRule"/>
</dbReference>
<feature type="binding site" evidence="12">
    <location>
        <position position="317"/>
    </location>
    <ligand>
        <name>K(+)</name>
        <dbReference type="ChEBI" id="CHEBI:29103"/>
    </ligand>
</feature>
<evidence type="ECO:0000256" key="6">
    <source>
        <dbReference type="ARBA" id="ARBA00022741"/>
    </source>
</evidence>
<dbReference type="PROSITE" id="PS00583">
    <property type="entry name" value="PFKB_KINASES_1"/>
    <property type="match status" value="1"/>
</dbReference>
<reference evidence="15 16" key="1">
    <citation type="journal article" date="2018" name="Syst. Appl. Microbiol.">
        <title>Corynebacterium heidelbergense sp. nov., isolated from the preen glands of Egyptian geese (Alopochen aegyptiacus).</title>
        <authorList>
            <person name="Braun M.S."/>
            <person name="Wang E."/>
            <person name="Zimmermann S."/>
            <person name="Wink M."/>
        </authorList>
    </citation>
    <scope>NUCLEOTIDE SEQUENCE [LARGE SCALE GENOMIC DNA]</scope>
    <source>
        <strain evidence="15 16">DSM 104638</strain>
    </source>
</reference>
<evidence type="ECO:0000256" key="3">
    <source>
        <dbReference type="ARBA" id="ARBA00016943"/>
    </source>
</evidence>
<comment type="caution">
    <text evidence="15">The sequence shown here is derived from an EMBL/GenBank/DDBJ whole genome shotgun (WGS) entry which is preliminary data.</text>
</comment>